<evidence type="ECO:0000313" key="3">
    <source>
        <dbReference type="EMBL" id="ASW31787.1"/>
    </source>
</evidence>
<dbReference type="Pfam" id="PF12728">
    <property type="entry name" value="HTH_17"/>
    <property type="match status" value="1"/>
</dbReference>
<feature type="domain" description="Helix-turn-helix" evidence="2">
    <location>
        <begin position="79"/>
        <end position="125"/>
    </location>
</feature>
<dbReference type="EMBL" id="MF140406">
    <property type="protein sequence ID" value="ASW31787.1"/>
    <property type="molecule type" value="Genomic_DNA"/>
</dbReference>
<evidence type="ECO:0000256" key="1">
    <source>
        <dbReference type="SAM" id="MobiDB-lite"/>
    </source>
</evidence>
<keyword evidence="4" id="KW-1185">Reference proteome</keyword>
<dbReference type="KEGG" id="vg:60323445"/>
<evidence type="ECO:0000313" key="4">
    <source>
        <dbReference type="Proteomes" id="UP000221537"/>
    </source>
</evidence>
<protein>
    <submittedName>
        <fullName evidence="3">Helix-turn-helix DNA binding protein</fullName>
    </submittedName>
</protein>
<reference evidence="3 4" key="1">
    <citation type="submission" date="2017-05" db="EMBL/GenBank/DDBJ databases">
        <authorList>
            <person name="Alvarado S."/>
            <person name="Chung H.-M.M."/>
            <person name="Stoner T.H."/>
            <person name="Garlena R.A."/>
            <person name="Russell D.A."/>
            <person name="Pope W.H."/>
            <person name="Jacobs-Sera D."/>
            <person name="Hatfull G.F."/>
        </authorList>
    </citation>
    <scope>NUCLEOTIDE SEQUENCE [LARGE SCALE GENOMIC DNA]</scope>
</reference>
<dbReference type="GeneID" id="60323445"/>
<proteinExistence type="predicted"/>
<organism evidence="3 4">
    <name type="scientific">Mycobacterium phage DarthP</name>
    <dbReference type="NCBI Taxonomy" id="2015879"/>
    <lineage>
        <taxon>Viruses</taxon>
        <taxon>Duplodnaviria</taxon>
        <taxon>Heunggongvirae</taxon>
        <taxon>Uroviricota</taxon>
        <taxon>Caudoviricetes</taxon>
        <taxon>Weiservirinae</taxon>
        <taxon>Amginevirus</taxon>
        <taxon>Amginevirus darthP</taxon>
    </lineage>
</organism>
<sequence length="135" mass="14915">MHPKVYPQAATHPTFRVHSADPPRGQSVGLGRQPCSDAQTVSALSPGRRCGYVARVAYIDLDELPGRPARLVLTIEPVFLTRPEAAEFLRLSTAEVDRLRAIGALIPRRYGRRVLFPLDELRRFAMSLPADDLGA</sequence>
<dbReference type="RefSeq" id="YP_009951999.1">
    <property type="nucleotide sequence ID" value="NC_051607.1"/>
</dbReference>
<evidence type="ECO:0000259" key="2">
    <source>
        <dbReference type="Pfam" id="PF12728"/>
    </source>
</evidence>
<dbReference type="InterPro" id="IPR041657">
    <property type="entry name" value="HTH_17"/>
</dbReference>
<name>A0A286MRB2_9CAUD</name>
<dbReference type="Proteomes" id="UP000221537">
    <property type="component" value="Segment"/>
</dbReference>
<accession>A0A286MRB2</accession>
<gene>
    <name evidence="3" type="primary">41</name>
    <name evidence="3" type="ORF">SEA_DARTHP_41</name>
</gene>
<feature type="region of interest" description="Disordered" evidence="1">
    <location>
        <begin position="1"/>
        <end position="34"/>
    </location>
</feature>